<reference evidence="1 2" key="1">
    <citation type="journal article" date="2010" name="Stand. Genomic Sci.">
        <title>Complete genome sequence of Marinobacter adhaerens type strain (HP15), a diatom-interacting marine microorganism.</title>
        <authorList>
            <person name="Gardes A."/>
            <person name="Kaeppel E."/>
            <person name="Shehzad A."/>
            <person name="Seebah S."/>
            <person name="Teeling H."/>
            <person name="Yarza P."/>
            <person name="Glockner F.O."/>
            <person name="Grossart H.P."/>
            <person name="Ullrich M.S."/>
        </authorList>
    </citation>
    <scope>NUCLEOTIDE SEQUENCE [LARGE SCALE GENOMIC DNA]</scope>
    <source>
        <strain evidence="2">DSM 23420 / HP15</strain>
        <plasmid evidence="2">Plasmid pHP-187</plasmid>
    </source>
</reference>
<geneLocation type="plasmid" evidence="1 2">
    <name>pHP-187</name>
</geneLocation>
<evidence type="ECO:0000313" key="2">
    <source>
        <dbReference type="Proteomes" id="UP000007077"/>
    </source>
</evidence>
<protein>
    <submittedName>
        <fullName evidence="1">Uncharacterized protein</fullName>
    </submittedName>
</protein>
<dbReference type="EMBL" id="CP001980">
    <property type="protein sequence ID" value="ADQ00139.1"/>
    <property type="molecule type" value="Genomic_DNA"/>
</dbReference>
<evidence type="ECO:0000313" key="1">
    <source>
        <dbReference type="EMBL" id="ADQ00139.1"/>
    </source>
</evidence>
<name>E4PSA4_MARAH</name>
<dbReference type="PATRIC" id="fig|225937.3.peg.4359"/>
<reference evidence="2" key="2">
    <citation type="submission" date="2010-02" db="EMBL/GenBank/DDBJ databases">
        <title>Complete genome sequence of Marinobacter adhaerens type strain (HP15).</title>
        <authorList>
            <person name="Gaerdes A.A.M."/>
            <person name="Kaeppel E."/>
            <person name="Shezad A."/>
            <person name="Seebah S."/>
            <person name="Teeling H."/>
            <person name="Yarza P."/>
            <person name="Gloeckner F.O."/>
            <person name="Ullrich M.S."/>
        </authorList>
    </citation>
    <scope>NUCLEOTIDE SEQUENCE [LARGE SCALE GENOMIC DNA]</scope>
    <source>
        <strain evidence="2">DSM 23420 / HP15</strain>
        <plasmid evidence="2">Plasmid pHP-187</plasmid>
    </source>
</reference>
<keyword evidence="1" id="KW-0614">Plasmid</keyword>
<dbReference type="AlphaFoldDB" id="E4PSA4"/>
<gene>
    <name evidence="1" type="ordered locus">HP15_p187g142</name>
</gene>
<organism evidence="1 2">
    <name type="scientific">Marinobacter adhaerens (strain DSM 23420 / HP15)</name>
    <dbReference type="NCBI Taxonomy" id="225937"/>
    <lineage>
        <taxon>Bacteria</taxon>
        <taxon>Pseudomonadati</taxon>
        <taxon>Pseudomonadota</taxon>
        <taxon>Gammaproteobacteria</taxon>
        <taxon>Pseudomonadales</taxon>
        <taxon>Marinobacteraceae</taxon>
        <taxon>Marinobacter</taxon>
    </lineage>
</organism>
<dbReference type="Proteomes" id="UP000007077">
    <property type="component" value="Plasmid pHP-187"/>
</dbReference>
<dbReference type="HOGENOM" id="CLU_3169968_0_0_6"/>
<sequence length="47" mass="5173">MPSALQEEALAIIRLDWCGAALHAYLPDGHLHLDQWAGEGISQFETP</sequence>
<accession>E4PSA4</accession>
<dbReference type="KEGG" id="mad:HP15_p187g142"/>
<proteinExistence type="predicted"/>